<evidence type="ECO:0000313" key="6">
    <source>
        <dbReference type="EMBL" id="OGL73974.1"/>
    </source>
</evidence>
<dbReference type="NCBIfam" id="TIGR01011">
    <property type="entry name" value="rpsB_bact"/>
    <property type="match status" value="1"/>
</dbReference>
<dbReference type="InterPro" id="IPR023591">
    <property type="entry name" value="Ribosomal_uS2_flav_dom_sf"/>
</dbReference>
<comment type="similarity">
    <text evidence="1 5">Belongs to the universal ribosomal protein uS2 family.</text>
</comment>
<name>A0A1F7U8B9_9BACT</name>
<evidence type="ECO:0000256" key="5">
    <source>
        <dbReference type="HAMAP-Rule" id="MF_00291"/>
    </source>
</evidence>
<dbReference type="GO" id="GO:0022627">
    <property type="term" value="C:cytosolic small ribosomal subunit"/>
    <property type="evidence" value="ECO:0007669"/>
    <property type="project" value="TreeGrafter"/>
</dbReference>
<comment type="caution">
    <text evidence="6">The sequence shown here is derived from an EMBL/GenBank/DDBJ whole genome shotgun (WGS) entry which is preliminary data.</text>
</comment>
<dbReference type="EMBL" id="MGDZ01000012">
    <property type="protein sequence ID" value="OGL73974.1"/>
    <property type="molecule type" value="Genomic_DNA"/>
</dbReference>
<dbReference type="GO" id="GO:0006412">
    <property type="term" value="P:translation"/>
    <property type="evidence" value="ECO:0007669"/>
    <property type="project" value="UniProtKB-UniRule"/>
</dbReference>
<dbReference type="Gene3D" id="1.10.287.610">
    <property type="entry name" value="Helix hairpin bin"/>
    <property type="match status" value="1"/>
</dbReference>
<dbReference type="PANTHER" id="PTHR12534:SF0">
    <property type="entry name" value="SMALL RIBOSOMAL SUBUNIT PROTEIN US2M"/>
    <property type="match status" value="1"/>
</dbReference>
<reference evidence="6 7" key="1">
    <citation type="journal article" date="2016" name="Nat. Commun.">
        <title>Thousands of microbial genomes shed light on interconnected biogeochemical processes in an aquifer system.</title>
        <authorList>
            <person name="Anantharaman K."/>
            <person name="Brown C.T."/>
            <person name="Hug L.A."/>
            <person name="Sharon I."/>
            <person name="Castelle C.J."/>
            <person name="Probst A.J."/>
            <person name="Thomas B.C."/>
            <person name="Singh A."/>
            <person name="Wilkins M.J."/>
            <person name="Karaoz U."/>
            <person name="Brodie E.L."/>
            <person name="Williams K.H."/>
            <person name="Hubbard S.S."/>
            <person name="Banfield J.F."/>
        </authorList>
    </citation>
    <scope>NUCLEOTIDE SEQUENCE [LARGE SCALE GENOMIC DNA]</scope>
</reference>
<protein>
    <recommendedName>
        <fullName evidence="4 5">Small ribosomal subunit protein uS2</fullName>
    </recommendedName>
</protein>
<dbReference type="Gene3D" id="3.40.50.10490">
    <property type="entry name" value="Glucose-6-phosphate isomerase like protein, domain 1"/>
    <property type="match status" value="1"/>
</dbReference>
<dbReference type="CDD" id="cd01425">
    <property type="entry name" value="RPS2"/>
    <property type="match status" value="1"/>
</dbReference>
<keyword evidence="2 5" id="KW-0689">Ribosomal protein</keyword>
<dbReference type="PRINTS" id="PR00395">
    <property type="entry name" value="RIBOSOMALS2"/>
</dbReference>
<organism evidence="6 7">
    <name type="scientific">Candidatus Uhrbacteria bacterium RIFCSPHIGHO2_02_FULL_57_19</name>
    <dbReference type="NCBI Taxonomy" id="1802391"/>
    <lineage>
        <taxon>Bacteria</taxon>
        <taxon>Candidatus Uhriibacteriota</taxon>
    </lineage>
</organism>
<sequence length="251" mass="27695">MPEIPSLLDMLKAGMHFGHQASRWHPKMEPYIFGARNDVHIINLEVTQDKLRTALGYVRDLAARGGTILLVGTKRQAQDIVKREAQRCGMPYVTLRWLGGTLTNFTVLNRLFRDYRDLKEKLATGGLEKYTKLEQLEFSREAEDMERRVGGIVSLDKIPEALFILDIKKEKTAYLEAQSKGVPVVAVVDTNVDPTGVAYPIPANDDAVRSIEMIVTLIADAVLEGKAASRAAIVESKPAALVSPVAEPATV</sequence>
<dbReference type="STRING" id="1802391.A3D72_00300"/>
<evidence type="ECO:0000256" key="3">
    <source>
        <dbReference type="ARBA" id="ARBA00023274"/>
    </source>
</evidence>
<proteinExistence type="inferred from homology"/>
<dbReference type="InterPro" id="IPR001865">
    <property type="entry name" value="Ribosomal_uS2"/>
</dbReference>
<dbReference type="AlphaFoldDB" id="A0A1F7U8B9"/>
<dbReference type="PANTHER" id="PTHR12534">
    <property type="entry name" value="30S RIBOSOMAL PROTEIN S2 PROKARYOTIC AND ORGANELLAR"/>
    <property type="match status" value="1"/>
</dbReference>
<dbReference type="Pfam" id="PF00318">
    <property type="entry name" value="Ribosomal_S2"/>
    <property type="match status" value="1"/>
</dbReference>
<accession>A0A1F7U8B9</accession>
<evidence type="ECO:0000256" key="1">
    <source>
        <dbReference type="ARBA" id="ARBA00006242"/>
    </source>
</evidence>
<dbReference type="SUPFAM" id="SSF52313">
    <property type="entry name" value="Ribosomal protein S2"/>
    <property type="match status" value="1"/>
</dbReference>
<gene>
    <name evidence="5" type="primary">rpsB</name>
    <name evidence="6" type="ORF">A3D72_00300</name>
</gene>
<keyword evidence="3 5" id="KW-0687">Ribonucleoprotein</keyword>
<evidence type="ECO:0000256" key="2">
    <source>
        <dbReference type="ARBA" id="ARBA00022980"/>
    </source>
</evidence>
<dbReference type="InterPro" id="IPR005706">
    <property type="entry name" value="Ribosomal_uS2_bac/mit/plastid"/>
</dbReference>
<dbReference type="HAMAP" id="MF_00291_B">
    <property type="entry name" value="Ribosomal_uS2_B"/>
    <property type="match status" value="1"/>
</dbReference>
<evidence type="ECO:0000313" key="7">
    <source>
        <dbReference type="Proteomes" id="UP000176303"/>
    </source>
</evidence>
<dbReference type="Proteomes" id="UP000176303">
    <property type="component" value="Unassembled WGS sequence"/>
</dbReference>
<dbReference type="GO" id="GO:0003735">
    <property type="term" value="F:structural constituent of ribosome"/>
    <property type="evidence" value="ECO:0007669"/>
    <property type="project" value="InterPro"/>
</dbReference>
<evidence type="ECO:0000256" key="4">
    <source>
        <dbReference type="ARBA" id="ARBA00035256"/>
    </source>
</evidence>